<evidence type="ECO:0000313" key="12">
    <source>
        <dbReference type="Proteomes" id="UP001165065"/>
    </source>
</evidence>
<dbReference type="Gene3D" id="2.120.10.30">
    <property type="entry name" value="TolB, C-terminal domain"/>
    <property type="match status" value="3"/>
</dbReference>
<feature type="domain" description="EGF-like" evidence="8">
    <location>
        <begin position="1974"/>
        <end position="2010"/>
    </location>
</feature>
<comment type="caution">
    <text evidence="4">Lacks conserved residue(s) required for the propagation of feature annotation.</text>
</comment>
<feature type="disulfide bond" evidence="4">
    <location>
        <begin position="1458"/>
        <end position="1468"/>
    </location>
</feature>
<feature type="repeat" description="NHL" evidence="5">
    <location>
        <begin position="721"/>
        <end position="751"/>
    </location>
</feature>
<feature type="domain" description="PPIase cyclophilin-type" evidence="9">
    <location>
        <begin position="264"/>
        <end position="421"/>
    </location>
</feature>
<evidence type="ECO:0000259" key="10">
    <source>
        <dbReference type="PROSITE" id="PS50820"/>
    </source>
</evidence>
<dbReference type="PROSITE" id="PS50072">
    <property type="entry name" value="CSA_PPIASE_2"/>
    <property type="match status" value="1"/>
</dbReference>
<keyword evidence="1" id="KW-0732">Signal</keyword>
<evidence type="ECO:0000256" key="4">
    <source>
        <dbReference type="PROSITE-ProRule" id="PRU00076"/>
    </source>
</evidence>
<evidence type="ECO:0000259" key="9">
    <source>
        <dbReference type="PROSITE" id="PS50072"/>
    </source>
</evidence>
<keyword evidence="12" id="KW-1185">Reference proteome</keyword>
<dbReference type="PANTHER" id="PTHR14949">
    <property type="entry name" value="EGF-LIKE-DOMAIN, MULTIPLE 7, 8"/>
    <property type="match status" value="1"/>
</dbReference>
<feature type="domain" description="EGF-like" evidence="8">
    <location>
        <begin position="2011"/>
        <end position="2042"/>
    </location>
</feature>
<dbReference type="InterPro" id="IPR036609">
    <property type="entry name" value="LCCL_sf"/>
</dbReference>
<feature type="region of interest" description="Disordered" evidence="6">
    <location>
        <begin position="1044"/>
        <end position="1063"/>
    </location>
</feature>
<feature type="domain" description="EGF-like" evidence="8">
    <location>
        <begin position="1668"/>
        <end position="1702"/>
    </location>
</feature>
<evidence type="ECO:0000259" key="8">
    <source>
        <dbReference type="PROSITE" id="PS50026"/>
    </source>
</evidence>
<evidence type="ECO:0000256" key="6">
    <source>
        <dbReference type="SAM" id="MobiDB-lite"/>
    </source>
</evidence>
<sequence length="2697" mass="295222">MFPHSPSINKSPPSLRARSVICLHGTTLNRRGFVSTIGVAVPFLTFPTSSLAVRPKKSKLPPPITPLSFEELSLQSISSELNLLKTLPAFYTNSALSSIASQLVALKDIQSAELSSELEKLWSRRAKLSLSLLKYFDAKRPSLEAVFNENDSTMVTILKSTRGESLVSELRTQILLLIAEVNSQNETVVESRIRSCLFLLGEVGELLNSKFPWADDIPTEGMETLPKLCGRAKVTFSIQRPVNRKITLGPDNFLASLLPATAMTTLGNITIVADGFTAPLTAGNFVDLARRGFYTGLPIREKTKRVGDIAMNLPILGSFNEGFNDPFTAKLRTIPLEIVNSNKKMTYETGTLTPSDSSSAPYVSLQSPAVVAFNHPDRKKNGGSSEFFFLTKKTVPLGSAMDGSYAAFGFIVDGFDLANNLLPGDVISSTTIDEWGLAGLEKKEVEFSEFSAHPSSTFHPGSWSNTRATLFPILTLILIALHPIESFRLHQPWTNKTWCESVVEPTWPFAYSKYQGQTEETKGRVSVDEQDVRHTCETKGTQAKCHICETIVCGSSLDKICQYQLQGVSSSEMSVNIPSVSDVPFAVGGSHRYDFGNSATSHVCLHMTEGCSSSFKVDYSSCELRCWGHGMSGSDAKPQYHLESSAYDINQDNVGAKTVPWLMANPTDVWNYPKSAAGEGPRNPNTNAALSYNPQGYVYTHAGSTDGTSGDTDGVASAARFKNPEDVAVDNEGYTYVADTGNHKIKMIRPDGYTITLAGTGEDGYKDGDGTVAKFSSPSGIAVWYDWQWWEYTHPLDPDSTIWKNHNGTLVLFVADTGNHRIRKITGDVTLDGSGNKVWSNVKVACFAGRCGNGASSYTQSLTTAEPRLGYADGHPYQSRFNSPRGIAVADYGDVFVADTDNHLLRVIQRNGTARTLAGTVKQLNGADGYVDAQGQPIQGCEPPCYTGVPGYADGDLVTAGFHFPQHVAMAYNNTAHKNTDGKNSWSNPAGWVGSHAVYVTEQHRLRRVSFEVPTYDIAGKTEMAVSHLQGVRSSGRVSTIAGSLDEGERDGQGDESSFNSPSGVIVTSDDIAYVVDSVSCRLRRVTPALLVAEEATCASTVDSLIRPSGCASYDPPVDELDLKASPSNGNTYDNYADRDVSDVEFGVDYIGRMIKDCVGSPPVDKLDKKFWNVTTATYPYNENLVIDDHLADIREDPNEGTTLKVRCPKSCTPSPIYGGPYYATYSSVCSAAIHAGAITAADGGLITVTLERGSNDRNANNIDPTSNGIFISQALLRPNTDRLFTVNAYPLATAEVQTISGYPASLQETSCGNADSMPPQEAKFFTPSGIGAAINRSLTDSIHLYVADRDNHNIRAVSATCSFVCENMGICVGPDICQCPTGWEGADCSRPTCSSACGNNELCVAPDTCACIPGFTGGGCTTPTCVQTCENGGSCSAPDTCSCASGWFDSNCTTPVCEQTCGNGGNCTSPNVCSCPDDWTGPDCRDPVCSQSCANGGFCVAPDTCSCPPQWSGFDCSLPVCHQGFFLPSPNYKEGASPYKEEFWSEYKACNISDWCQATDTFDCLQSDRIFRTQKVLYGAAHRYKTGKTAVQPRCHLIELGENVVSPFPYIKASDQKPISFYRYSPKTPYDYLSTPRLPHNNYIAPEDYYTQPWKFTKDRQVALVELLNVTQGVYVCANGGNCTAPDTCVCAPGWAGFDCRTPICNQGYYEPNTVQKQFVRGTNLPGELASFEGGGHMGHNTYRLDPSVLAGEGYSNPNYTIWHEVLNKTHIVRYERDHKGMPYLHPMKDSQGGYSCSIRSVTEWEGRDGDIFEHPNYYSRYMDKKVEGDDNTYTFWEGMEWPPTHEKSPKFEWGGGTLQLGQGTVQLNGVYSPDPVKVKTTNVDKKRVFYTYTDQGYRRDGDWSLTGDGWVKGTCIIEFNRTCAPGKYGVDLNNMLNVKENGIFVQDTDLAFRPRITYDDVKSYPFGRWFEEGGQCVDEVVRGCNNNGTCVAPDTCRCAPGWAGADCTTPICTQTCKHNGNCTLPDICTCEKGWTGHDCSEAVCAQECNNFGTCVAPDVCQCMQWPNSFADGYEGGGRPIFRKPNGDAQMTGWTGYDCSTPICVQAEKFRLNANTSNADYSNFLVELGGHGKDGRLECDEVRCHDYNLMVTTNDGKSFQTGCGYDPIDTGCCDTIEEGERSDLVKYVCHKCRDGSVIKTKNTIECQGMMVDSYEFESDETMPVEFKPASTPKLCGRNHNPGGPLGVDSYGNPTNVDYYVSYLANAGPEYSNNNKNSNFTSDAFLCNRYDWQQGDFVDDAGLKSMVGVNSDFGLEEGRHVRVNYPNYNKTSKVDSDNNEVWMQGPLIRGEGIYECYNGGSCVGPDVCTCKDGWAASDCSEPLCRHMQASGDIVSCLNGGICSDKDDCTCIQEPSVLWKVHKRAQRGLTGWTGTDCSMPVCVQGYYDPFCSDDAAPGGEGCYRCANGGTCTAPDFCECAEGWTGYDCKTPKCEVVSDYLIRKQLTTDDEEKVHKFESDPCSLSSWDENSPREGYYNGNCTLPNQCTCTCYQAYRPSMCFTPCEEICNGESACIDKCEASDRCAAPWQDLDLYLIRNLLEANEMFGTRDCVDGYEGVLDGKDRYMSCHMSIKVPSGFERNTFSIMVFGTLILTIGSGLYVYVRRRMKRRYILAKIERRKSRRSSEESVTGADNNAFTY</sequence>
<dbReference type="PROSITE" id="PS50820">
    <property type="entry name" value="LCCL"/>
    <property type="match status" value="1"/>
</dbReference>
<dbReference type="PROSITE" id="PS50026">
    <property type="entry name" value="EGF_3"/>
    <property type="match status" value="6"/>
</dbReference>
<keyword evidence="7" id="KW-0812">Transmembrane</keyword>
<dbReference type="SUPFAM" id="SSF50891">
    <property type="entry name" value="Cyclophilin-like"/>
    <property type="match status" value="1"/>
</dbReference>
<dbReference type="InterPro" id="IPR002130">
    <property type="entry name" value="Cyclophilin-type_PPIase_dom"/>
</dbReference>
<dbReference type="SMART" id="SM00181">
    <property type="entry name" value="EGF"/>
    <property type="match status" value="10"/>
</dbReference>
<proteinExistence type="predicted"/>
<gene>
    <name evidence="11" type="ORF">TrCOL_g7955</name>
</gene>
<dbReference type="EMBL" id="BRYA01000077">
    <property type="protein sequence ID" value="GMI37863.1"/>
    <property type="molecule type" value="Genomic_DNA"/>
</dbReference>
<comment type="caution">
    <text evidence="11">The sequence shown here is derived from an EMBL/GenBank/DDBJ whole genome shotgun (WGS) entry which is preliminary data.</text>
</comment>
<keyword evidence="2" id="KW-0677">Repeat</keyword>
<evidence type="ECO:0000256" key="1">
    <source>
        <dbReference type="ARBA" id="ARBA00022729"/>
    </source>
</evidence>
<feature type="disulfide bond" evidence="4">
    <location>
        <begin position="1380"/>
        <end position="1389"/>
    </location>
</feature>
<dbReference type="InterPro" id="IPR000742">
    <property type="entry name" value="EGF"/>
</dbReference>
<name>A0A9W7G8S5_9STRA</name>
<accession>A0A9W7G8S5</accession>
<dbReference type="OrthoDB" id="10045365at2759"/>
<evidence type="ECO:0000256" key="2">
    <source>
        <dbReference type="ARBA" id="ARBA00022737"/>
    </source>
</evidence>
<feature type="disulfide bond" evidence="4">
    <location>
        <begin position="1490"/>
        <end position="1500"/>
    </location>
</feature>
<dbReference type="Pfam" id="PF00160">
    <property type="entry name" value="Pro_isomerase"/>
    <property type="match status" value="1"/>
</dbReference>
<dbReference type="PROSITE" id="PS00022">
    <property type="entry name" value="EGF_1"/>
    <property type="match status" value="7"/>
</dbReference>
<dbReference type="GO" id="GO:0003755">
    <property type="term" value="F:peptidyl-prolyl cis-trans isomerase activity"/>
    <property type="evidence" value="ECO:0007669"/>
    <property type="project" value="InterPro"/>
</dbReference>
<protein>
    <submittedName>
        <fullName evidence="11">Uncharacterized protein</fullName>
    </submittedName>
</protein>
<reference evidence="12" key="1">
    <citation type="journal article" date="2023" name="Commun. Biol.">
        <title>Genome analysis of Parmales, the sister group of diatoms, reveals the evolutionary specialization of diatoms from phago-mixotrophs to photoautotrophs.</title>
        <authorList>
            <person name="Ban H."/>
            <person name="Sato S."/>
            <person name="Yoshikawa S."/>
            <person name="Yamada K."/>
            <person name="Nakamura Y."/>
            <person name="Ichinomiya M."/>
            <person name="Sato N."/>
            <person name="Blanc-Mathieu R."/>
            <person name="Endo H."/>
            <person name="Kuwata A."/>
            <person name="Ogata H."/>
        </authorList>
    </citation>
    <scope>NUCLEOTIDE SEQUENCE [LARGE SCALE GENOMIC DNA]</scope>
</reference>
<feature type="domain" description="EGF-like" evidence="8">
    <location>
        <begin position="1487"/>
        <end position="1518"/>
    </location>
</feature>
<keyword evidence="7" id="KW-1133">Transmembrane helix</keyword>
<dbReference type="Pfam" id="PF01436">
    <property type="entry name" value="NHL"/>
    <property type="match status" value="1"/>
</dbReference>
<dbReference type="SUPFAM" id="SSF63825">
    <property type="entry name" value="YWTD domain"/>
    <property type="match status" value="1"/>
</dbReference>
<feature type="domain" description="LCCL" evidence="10">
    <location>
        <begin position="1193"/>
        <end position="1254"/>
    </location>
</feature>
<keyword evidence="4" id="KW-0245">EGF-like domain</keyword>
<dbReference type="InterPro" id="IPR001258">
    <property type="entry name" value="NHL_repeat"/>
</dbReference>
<dbReference type="Pfam" id="PF25024">
    <property type="entry name" value="EGF_TEN"/>
    <property type="match status" value="1"/>
</dbReference>
<evidence type="ECO:0000256" key="7">
    <source>
        <dbReference type="SAM" id="Phobius"/>
    </source>
</evidence>
<dbReference type="SMART" id="SM00603">
    <property type="entry name" value="LCCL"/>
    <property type="match status" value="1"/>
</dbReference>
<feature type="disulfide bond" evidence="4">
    <location>
        <begin position="2014"/>
        <end position="2024"/>
    </location>
</feature>
<dbReference type="Gene3D" id="2.40.100.10">
    <property type="entry name" value="Cyclophilin-like"/>
    <property type="match status" value="1"/>
</dbReference>
<feature type="disulfide bond" evidence="4">
    <location>
        <begin position="2000"/>
        <end position="2009"/>
    </location>
</feature>
<dbReference type="InterPro" id="IPR029000">
    <property type="entry name" value="Cyclophilin-like_dom_sf"/>
</dbReference>
<dbReference type="Pfam" id="PF03815">
    <property type="entry name" value="LCCL"/>
    <property type="match status" value="1"/>
</dbReference>
<dbReference type="InterPro" id="IPR050969">
    <property type="entry name" value="Dev_Signal_Modulators"/>
</dbReference>
<dbReference type="Gene3D" id="2.10.25.10">
    <property type="entry name" value="Laminin"/>
    <property type="match status" value="9"/>
</dbReference>
<feature type="disulfide bond" evidence="4">
    <location>
        <begin position="1692"/>
        <end position="1701"/>
    </location>
</feature>
<keyword evidence="7" id="KW-0472">Membrane</keyword>
<feature type="transmembrane region" description="Helical" evidence="7">
    <location>
        <begin position="2641"/>
        <end position="2661"/>
    </location>
</feature>
<dbReference type="SUPFAM" id="SSF69848">
    <property type="entry name" value="LCCL domain"/>
    <property type="match status" value="1"/>
</dbReference>
<dbReference type="PANTHER" id="PTHR14949:SF54">
    <property type="entry name" value="VWFD DOMAIN-CONTAINING PROTEIN"/>
    <property type="match status" value="1"/>
</dbReference>
<feature type="disulfide bond" evidence="4">
    <location>
        <begin position="1508"/>
        <end position="1517"/>
    </location>
</feature>
<feature type="domain" description="EGF-like" evidence="8">
    <location>
        <begin position="1358"/>
        <end position="1390"/>
    </location>
</feature>
<evidence type="ECO:0000313" key="11">
    <source>
        <dbReference type="EMBL" id="GMI37863.1"/>
    </source>
</evidence>
<dbReference type="Pfam" id="PF23106">
    <property type="entry name" value="EGF_Teneurin"/>
    <property type="match status" value="1"/>
</dbReference>
<dbReference type="Proteomes" id="UP001165065">
    <property type="component" value="Unassembled WGS sequence"/>
</dbReference>
<feature type="disulfide bond" evidence="4">
    <location>
        <begin position="1476"/>
        <end position="1485"/>
    </location>
</feature>
<dbReference type="PROSITE" id="PS01186">
    <property type="entry name" value="EGF_2"/>
    <property type="match status" value="6"/>
</dbReference>
<dbReference type="Gene3D" id="2.170.130.20">
    <property type="entry name" value="LCCL-like domain"/>
    <property type="match status" value="1"/>
</dbReference>
<keyword evidence="3 4" id="KW-1015">Disulfide bond</keyword>
<dbReference type="InterPro" id="IPR011042">
    <property type="entry name" value="6-blade_b-propeller_TolB-like"/>
</dbReference>
<evidence type="ECO:0000256" key="5">
    <source>
        <dbReference type="PROSITE-ProRule" id="PRU00504"/>
    </source>
</evidence>
<dbReference type="InterPro" id="IPR004043">
    <property type="entry name" value="LCCL"/>
</dbReference>
<feature type="domain" description="EGF-like" evidence="8">
    <location>
        <begin position="1454"/>
        <end position="1486"/>
    </location>
</feature>
<evidence type="ECO:0000256" key="3">
    <source>
        <dbReference type="ARBA" id="ARBA00023157"/>
    </source>
</evidence>
<dbReference type="PROSITE" id="PS51125">
    <property type="entry name" value="NHL"/>
    <property type="match status" value="1"/>
</dbReference>
<feature type="disulfide bond" evidence="4">
    <location>
        <begin position="2032"/>
        <end position="2041"/>
    </location>
</feature>
<feature type="disulfide bond" evidence="4">
    <location>
        <begin position="1362"/>
        <end position="1372"/>
    </location>
</feature>
<organism evidence="11 12">
    <name type="scientific">Triparma columacea</name>
    <dbReference type="NCBI Taxonomy" id="722753"/>
    <lineage>
        <taxon>Eukaryota</taxon>
        <taxon>Sar</taxon>
        <taxon>Stramenopiles</taxon>
        <taxon>Ochrophyta</taxon>
        <taxon>Bolidophyceae</taxon>
        <taxon>Parmales</taxon>
        <taxon>Triparmaceae</taxon>
        <taxon>Triparma</taxon>
    </lineage>
</organism>